<dbReference type="PANTHER" id="PTHR30537">
    <property type="entry name" value="HTH-TYPE TRANSCRIPTIONAL REGULATOR"/>
    <property type="match status" value="1"/>
</dbReference>
<comment type="caution">
    <text evidence="7">The sequence shown here is derived from an EMBL/GenBank/DDBJ whole genome shotgun (WGS) entry which is preliminary data.</text>
</comment>
<dbReference type="InterPro" id="IPR036390">
    <property type="entry name" value="WH_DNA-bd_sf"/>
</dbReference>
<dbReference type="InterPro" id="IPR005119">
    <property type="entry name" value="LysR_subst-bd"/>
</dbReference>
<evidence type="ECO:0000313" key="8">
    <source>
        <dbReference type="Proteomes" id="UP000613011"/>
    </source>
</evidence>
<keyword evidence="3" id="KW-0238">DNA-binding</keyword>
<dbReference type="InterPro" id="IPR000847">
    <property type="entry name" value="LysR_HTH_N"/>
</dbReference>
<dbReference type="Gene3D" id="3.40.190.290">
    <property type="match status" value="1"/>
</dbReference>
<dbReference type="RefSeq" id="WP_201686500.1">
    <property type="nucleotide sequence ID" value="NZ_JAEQNA010000014.1"/>
</dbReference>
<dbReference type="SUPFAM" id="SSF53850">
    <property type="entry name" value="Periplasmic binding protein-like II"/>
    <property type="match status" value="1"/>
</dbReference>
<dbReference type="Pfam" id="PF03466">
    <property type="entry name" value="LysR_substrate"/>
    <property type="match status" value="1"/>
</dbReference>
<dbReference type="EMBL" id="JAEQNA010000014">
    <property type="protein sequence ID" value="MBL0423363.1"/>
    <property type="molecule type" value="Genomic_DNA"/>
</dbReference>
<evidence type="ECO:0000256" key="1">
    <source>
        <dbReference type="ARBA" id="ARBA00009437"/>
    </source>
</evidence>
<dbReference type="PROSITE" id="PS50931">
    <property type="entry name" value="HTH_LYSR"/>
    <property type="match status" value="1"/>
</dbReference>
<dbReference type="PANTHER" id="PTHR30537:SF5">
    <property type="entry name" value="HTH-TYPE TRANSCRIPTIONAL ACTIVATOR TTDR-RELATED"/>
    <property type="match status" value="1"/>
</dbReference>
<dbReference type="GO" id="GO:0006351">
    <property type="term" value="P:DNA-templated transcription"/>
    <property type="evidence" value="ECO:0007669"/>
    <property type="project" value="TreeGrafter"/>
</dbReference>
<comment type="similarity">
    <text evidence="1">Belongs to the LysR transcriptional regulatory family.</text>
</comment>
<name>A0A936ZTT9_9BURK</name>
<sequence length="323" mass="35311">MDKYQEMRAFAAVVDAGSFVAAADAVGMSKAAVSRHVSELEQRLGSRLLHRTTRKLSLTAEGEVFLARCRDILASIDESEAEISTRSHTASGLLKVSVPVSFGIQHLAPLWSEFMQAHPRVSLDVQLADRIMDLVDEGFDLAVRIARLPDSSLVSRQLASTRLVLCASPRYLRARGTPGHPSELADHDVIGYSLFAMGDQWQFSGPGGPVTIKVRPRLWSNNGDTCVAACVRGAGIQLQPTFLVAPALASGQLVEVLPSYRPMELGIYAVYPTRKFVMPKVRALVEFLSVKLAQADWASGSTQNESAPRRRSLRTPTHHKELP</sequence>
<keyword evidence="2" id="KW-0805">Transcription regulation</keyword>
<dbReference type="GO" id="GO:0043565">
    <property type="term" value="F:sequence-specific DNA binding"/>
    <property type="evidence" value="ECO:0007669"/>
    <property type="project" value="TreeGrafter"/>
</dbReference>
<organism evidence="7 8">
    <name type="scientific">Ramlibacter aurantiacus</name>
    <dbReference type="NCBI Taxonomy" id="2801330"/>
    <lineage>
        <taxon>Bacteria</taxon>
        <taxon>Pseudomonadati</taxon>
        <taxon>Pseudomonadota</taxon>
        <taxon>Betaproteobacteria</taxon>
        <taxon>Burkholderiales</taxon>
        <taxon>Comamonadaceae</taxon>
        <taxon>Ramlibacter</taxon>
    </lineage>
</organism>
<evidence type="ECO:0000259" key="6">
    <source>
        <dbReference type="PROSITE" id="PS50931"/>
    </source>
</evidence>
<evidence type="ECO:0000256" key="3">
    <source>
        <dbReference type="ARBA" id="ARBA00023125"/>
    </source>
</evidence>
<evidence type="ECO:0000313" key="7">
    <source>
        <dbReference type="EMBL" id="MBL0423363.1"/>
    </source>
</evidence>
<dbReference type="Proteomes" id="UP000613011">
    <property type="component" value="Unassembled WGS sequence"/>
</dbReference>
<protein>
    <submittedName>
        <fullName evidence="7">LysR family transcriptional regulator</fullName>
    </submittedName>
</protein>
<dbReference type="InterPro" id="IPR036388">
    <property type="entry name" value="WH-like_DNA-bd_sf"/>
</dbReference>
<gene>
    <name evidence="7" type="ORF">JI739_23705</name>
</gene>
<keyword evidence="4" id="KW-0804">Transcription</keyword>
<dbReference type="CDD" id="cd08422">
    <property type="entry name" value="PBP2_CrgA_like"/>
    <property type="match status" value="1"/>
</dbReference>
<keyword evidence="8" id="KW-1185">Reference proteome</keyword>
<feature type="region of interest" description="Disordered" evidence="5">
    <location>
        <begin position="299"/>
        <end position="323"/>
    </location>
</feature>
<dbReference type="SUPFAM" id="SSF46785">
    <property type="entry name" value="Winged helix' DNA-binding domain"/>
    <property type="match status" value="1"/>
</dbReference>
<reference evidence="7" key="1">
    <citation type="submission" date="2021-01" db="EMBL/GenBank/DDBJ databases">
        <title>Ramlibacter sp. strain AW1 16S ribosomal RNA gene Genome sequencing and assembly.</title>
        <authorList>
            <person name="Kang M."/>
        </authorList>
    </citation>
    <scope>NUCLEOTIDE SEQUENCE</scope>
    <source>
        <strain evidence="7">AW1</strain>
    </source>
</reference>
<evidence type="ECO:0000256" key="5">
    <source>
        <dbReference type="SAM" id="MobiDB-lite"/>
    </source>
</evidence>
<dbReference type="GO" id="GO:0003700">
    <property type="term" value="F:DNA-binding transcription factor activity"/>
    <property type="evidence" value="ECO:0007669"/>
    <property type="project" value="InterPro"/>
</dbReference>
<dbReference type="FunFam" id="3.40.190.290:FF:000001">
    <property type="entry name" value="Transcriptional regulator, LysR family"/>
    <property type="match status" value="1"/>
</dbReference>
<evidence type="ECO:0000256" key="2">
    <source>
        <dbReference type="ARBA" id="ARBA00023015"/>
    </source>
</evidence>
<dbReference type="InterPro" id="IPR058163">
    <property type="entry name" value="LysR-type_TF_proteobact-type"/>
</dbReference>
<feature type="domain" description="HTH lysR-type" evidence="6">
    <location>
        <begin position="1"/>
        <end position="59"/>
    </location>
</feature>
<evidence type="ECO:0000256" key="4">
    <source>
        <dbReference type="ARBA" id="ARBA00023163"/>
    </source>
</evidence>
<accession>A0A936ZTT9</accession>
<dbReference type="FunFam" id="1.10.10.10:FF:000001">
    <property type="entry name" value="LysR family transcriptional regulator"/>
    <property type="match status" value="1"/>
</dbReference>
<dbReference type="Pfam" id="PF00126">
    <property type="entry name" value="HTH_1"/>
    <property type="match status" value="1"/>
</dbReference>
<dbReference type="Gene3D" id="1.10.10.10">
    <property type="entry name" value="Winged helix-like DNA-binding domain superfamily/Winged helix DNA-binding domain"/>
    <property type="match status" value="1"/>
</dbReference>
<dbReference type="AlphaFoldDB" id="A0A936ZTT9"/>
<proteinExistence type="inferred from homology"/>